<dbReference type="PANTHER" id="PTHR10509">
    <property type="entry name" value="O-METHYLTRANSFERASE-RELATED"/>
    <property type="match status" value="1"/>
</dbReference>
<dbReference type="GO" id="GO:0032259">
    <property type="term" value="P:methylation"/>
    <property type="evidence" value="ECO:0007669"/>
    <property type="project" value="UniProtKB-KW"/>
</dbReference>
<dbReference type="EMBL" id="JACHGT010000002">
    <property type="protein sequence ID" value="MBB6033303.1"/>
    <property type="molecule type" value="Genomic_DNA"/>
</dbReference>
<proteinExistence type="predicted"/>
<dbReference type="CDD" id="cd02440">
    <property type="entry name" value="AdoMet_MTases"/>
    <property type="match status" value="1"/>
</dbReference>
<dbReference type="Pfam" id="PF01596">
    <property type="entry name" value="Methyltransf_3"/>
    <property type="match status" value="1"/>
</dbReference>
<dbReference type="EC" id="2.1.1.104" evidence="4"/>
<organism evidence="4 5">
    <name type="scientific">Phytomonospora endophytica</name>
    <dbReference type="NCBI Taxonomy" id="714109"/>
    <lineage>
        <taxon>Bacteria</taxon>
        <taxon>Bacillati</taxon>
        <taxon>Actinomycetota</taxon>
        <taxon>Actinomycetes</taxon>
        <taxon>Micromonosporales</taxon>
        <taxon>Micromonosporaceae</taxon>
        <taxon>Phytomonospora</taxon>
    </lineage>
</organism>
<dbReference type="PANTHER" id="PTHR10509:SF14">
    <property type="entry name" value="CAFFEOYL-COA O-METHYLTRANSFERASE 3-RELATED"/>
    <property type="match status" value="1"/>
</dbReference>
<keyword evidence="3" id="KW-0949">S-adenosyl-L-methionine</keyword>
<comment type="caution">
    <text evidence="4">The sequence shown here is derived from an EMBL/GenBank/DDBJ whole genome shotgun (WGS) entry which is preliminary data.</text>
</comment>
<reference evidence="4 5" key="1">
    <citation type="submission" date="2020-08" db="EMBL/GenBank/DDBJ databases">
        <title>Genomic Encyclopedia of Type Strains, Phase IV (KMG-IV): sequencing the most valuable type-strain genomes for metagenomic binning, comparative biology and taxonomic classification.</title>
        <authorList>
            <person name="Goeker M."/>
        </authorList>
    </citation>
    <scope>NUCLEOTIDE SEQUENCE [LARGE SCALE GENOMIC DNA]</scope>
    <source>
        <strain evidence="4 5">YIM 65646</strain>
    </source>
</reference>
<dbReference type="Gene3D" id="3.40.50.150">
    <property type="entry name" value="Vaccinia Virus protein VP39"/>
    <property type="match status" value="1"/>
</dbReference>
<dbReference type="AlphaFoldDB" id="A0A841FE59"/>
<dbReference type="SUPFAM" id="SSF53335">
    <property type="entry name" value="S-adenosyl-L-methionine-dependent methyltransferases"/>
    <property type="match status" value="1"/>
</dbReference>
<evidence type="ECO:0000256" key="1">
    <source>
        <dbReference type="ARBA" id="ARBA00022603"/>
    </source>
</evidence>
<dbReference type="InterPro" id="IPR002935">
    <property type="entry name" value="SAM_O-MeTrfase"/>
</dbReference>
<evidence type="ECO:0000256" key="3">
    <source>
        <dbReference type="ARBA" id="ARBA00022691"/>
    </source>
</evidence>
<accession>A0A841FE59</accession>
<keyword evidence="5" id="KW-1185">Reference proteome</keyword>
<evidence type="ECO:0000256" key="2">
    <source>
        <dbReference type="ARBA" id="ARBA00022679"/>
    </source>
</evidence>
<evidence type="ECO:0000313" key="4">
    <source>
        <dbReference type="EMBL" id="MBB6033303.1"/>
    </source>
</evidence>
<dbReference type="Proteomes" id="UP000548476">
    <property type="component" value="Unassembled WGS sequence"/>
</dbReference>
<dbReference type="PROSITE" id="PS51682">
    <property type="entry name" value="SAM_OMT_I"/>
    <property type="match status" value="1"/>
</dbReference>
<dbReference type="RefSeq" id="WP_184786179.1">
    <property type="nucleotide sequence ID" value="NZ_BONT01000025.1"/>
</dbReference>
<protein>
    <submittedName>
        <fullName evidence="4">Caffeoyl-CoA O-methyltransferase</fullName>
        <ecNumber evidence="4">2.1.1.104</ecNumber>
    </submittedName>
</protein>
<sequence>MSRRDINLIPELDDYTQAHSTRTDDLLAELADETRASLPSNAQMQISAIQSKFLTMLARSLKVTRAVEIGTFTGMSSLSIARGMAEGGRLVCFDISEEFTSVARKYWERAGVADRIELRIGDAKEILGDFDPAPELDLCFIDADKTGYLTYWAELSKRMRPGGIIVVDNVFQGGRIIDEAEQGANVVAMREFNRVVADDERFDVVMLPISDGLTLAQRR</sequence>
<keyword evidence="2 4" id="KW-0808">Transferase</keyword>
<dbReference type="InterPro" id="IPR029063">
    <property type="entry name" value="SAM-dependent_MTases_sf"/>
</dbReference>
<gene>
    <name evidence="4" type="ORF">HNR73_001150</name>
</gene>
<dbReference type="GO" id="GO:0042409">
    <property type="term" value="F:caffeoyl-CoA O-methyltransferase activity"/>
    <property type="evidence" value="ECO:0007669"/>
    <property type="project" value="UniProtKB-EC"/>
</dbReference>
<evidence type="ECO:0000313" key="5">
    <source>
        <dbReference type="Proteomes" id="UP000548476"/>
    </source>
</evidence>
<dbReference type="InterPro" id="IPR050362">
    <property type="entry name" value="Cation-dep_OMT"/>
</dbReference>
<name>A0A841FE59_9ACTN</name>
<keyword evidence="1 4" id="KW-0489">Methyltransferase</keyword>